<keyword evidence="1" id="KW-0472">Membrane</keyword>
<evidence type="ECO:0000313" key="2">
    <source>
        <dbReference type="EMBL" id="MFC3886718.1"/>
    </source>
</evidence>
<gene>
    <name evidence="2" type="ORF">ACFOU2_25740</name>
</gene>
<proteinExistence type="predicted"/>
<feature type="transmembrane region" description="Helical" evidence="1">
    <location>
        <begin position="12"/>
        <end position="35"/>
    </location>
</feature>
<keyword evidence="3" id="KW-1185">Reference proteome</keyword>
<organism evidence="2 3">
    <name type="scientific">Bacillus songklensis</name>
    <dbReference type="NCBI Taxonomy" id="1069116"/>
    <lineage>
        <taxon>Bacteria</taxon>
        <taxon>Bacillati</taxon>
        <taxon>Bacillota</taxon>
        <taxon>Bacilli</taxon>
        <taxon>Bacillales</taxon>
        <taxon>Bacillaceae</taxon>
        <taxon>Bacillus</taxon>
    </lineage>
</organism>
<sequence>MIKNKYITSYFPLLSIVLFSMSLGICISFWLIGLFRSLGVYEGLMTFFSARELTLTLFLLLSFLFFMLFAALKLISDTLMGLSLLFFSTDLKGEGVDRASRGVILFVIGSFISIIVSHSLLFIVITFLATACTYFVYAVYRMHEMFKPAALIGFIFFHVFSWSIFTLVIAYFSFKFYHSMLNSLPV</sequence>
<name>A0ABV8B977_9BACI</name>
<dbReference type="EMBL" id="JBHRZT010000073">
    <property type="protein sequence ID" value="MFC3886718.1"/>
    <property type="molecule type" value="Genomic_DNA"/>
</dbReference>
<dbReference type="Proteomes" id="UP001595752">
    <property type="component" value="Unassembled WGS sequence"/>
</dbReference>
<feature type="transmembrane region" description="Helical" evidence="1">
    <location>
        <begin position="122"/>
        <end position="140"/>
    </location>
</feature>
<dbReference type="InterPro" id="IPR035289">
    <property type="entry name" value="DUF5366"/>
</dbReference>
<keyword evidence="1" id="KW-1133">Transmembrane helix</keyword>
<feature type="transmembrane region" description="Helical" evidence="1">
    <location>
        <begin position="99"/>
        <end position="116"/>
    </location>
</feature>
<dbReference type="Pfam" id="PF17328">
    <property type="entry name" value="DUF5366"/>
    <property type="match status" value="1"/>
</dbReference>
<protein>
    <submittedName>
        <fullName evidence="2">DUF5366 family protein</fullName>
    </submittedName>
</protein>
<keyword evidence="1" id="KW-0812">Transmembrane</keyword>
<reference evidence="3" key="1">
    <citation type="journal article" date="2019" name="Int. J. Syst. Evol. Microbiol.">
        <title>The Global Catalogue of Microorganisms (GCM) 10K type strain sequencing project: providing services to taxonomists for standard genome sequencing and annotation.</title>
        <authorList>
            <consortium name="The Broad Institute Genomics Platform"/>
            <consortium name="The Broad Institute Genome Sequencing Center for Infectious Disease"/>
            <person name="Wu L."/>
            <person name="Ma J."/>
        </authorList>
    </citation>
    <scope>NUCLEOTIDE SEQUENCE [LARGE SCALE GENOMIC DNA]</scope>
    <source>
        <strain evidence="3">CCUG 61889</strain>
    </source>
</reference>
<feature type="transmembrane region" description="Helical" evidence="1">
    <location>
        <begin position="55"/>
        <end position="87"/>
    </location>
</feature>
<accession>A0ABV8B977</accession>
<dbReference type="RefSeq" id="WP_377919132.1">
    <property type="nucleotide sequence ID" value="NZ_JBHRZT010000073.1"/>
</dbReference>
<feature type="transmembrane region" description="Helical" evidence="1">
    <location>
        <begin position="152"/>
        <end position="174"/>
    </location>
</feature>
<evidence type="ECO:0000313" key="3">
    <source>
        <dbReference type="Proteomes" id="UP001595752"/>
    </source>
</evidence>
<comment type="caution">
    <text evidence="2">The sequence shown here is derived from an EMBL/GenBank/DDBJ whole genome shotgun (WGS) entry which is preliminary data.</text>
</comment>
<evidence type="ECO:0000256" key="1">
    <source>
        <dbReference type="SAM" id="Phobius"/>
    </source>
</evidence>